<dbReference type="EMBL" id="BMIW01000002">
    <property type="protein sequence ID" value="GGF84429.1"/>
    <property type="molecule type" value="Genomic_DNA"/>
</dbReference>
<dbReference type="RefSeq" id="WP_268238135.1">
    <property type="nucleotide sequence ID" value="NZ_BMIW01000002.1"/>
</dbReference>
<accession>A0ABQ1VNW4</accession>
<evidence type="ECO:0000313" key="2">
    <source>
        <dbReference type="Proteomes" id="UP000608420"/>
    </source>
</evidence>
<keyword evidence="2" id="KW-1185">Reference proteome</keyword>
<comment type="caution">
    <text evidence="1">The sequence shown here is derived from an EMBL/GenBank/DDBJ whole genome shotgun (WGS) entry which is preliminary data.</text>
</comment>
<proteinExistence type="predicted"/>
<evidence type="ECO:0000313" key="1">
    <source>
        <dbReference type="EMBL" id="GGF84429.1"/>
    </source>
</evidence>
<sequence>MFKEEVIIPSPPETLDESSRIQLRLIKGSVVKIEENKEVDA</sequence>
<gene>
    <name evidence="1" type="ORF">GCM10010913_02360</name>
</gene>
<reference evidence="2" key="1">
    <citation type="journal article" date="2019" name="Int. J. Syst. Evol. Microbiol.">
        <title>The Global Catalogue of Microorganisms (GCM) 10K type strain sequencing project: providing services to taxonomists for standard genome sequencing and annotation.</title>
        <authorList>
            <consortium name="The Broad Institute Genomics Platform"/>
            <consortium name="The Broad Institute Genome Sequencing Center for Infectious Disease"/>
            <person name="Wu L."/>
            <person name="Ma J."/>
        </authorList>
    </citation>
    <scope>NUCLEOTIDE SEQUENCE [LARGE SCALE GENOMIC DNA]</scope>
    <source>
        <strain evidence="2">CGMCC 1.15420</strain>
    </source>
</reference>
<protein>
    <submittedName>
        <fullName evidence="1">Uncharacterized protein</fullName>
    </submittedName>
</protein>
<dbReference type="Proteomes" id="UP000608420">
    <property type="component" value="Unassembled WGS sequence"/>
</dbReference>
<organism evidence="1 2">
    <name type="scientific">Paenibacillus aceti</name>
    <dbReference type="NCBI Taxonomy" id="1820010"/>
    <lineage>
        <taxon>Bacteria</taxon>
        <taxon>Bacillati</taxon>
        <taxon>Bacillota</taxon>
        <taxon>Bacilli</taxon>
        <taxon>Bacillales</taxon>
        <taxon>Paenibacillaceae</taxon>
        <taxon>Paenibacillus</taxon>
    </lineage>
</organism>
<name>A0ABQ1VNW4_9BACL</name>